<gene>
    <name evidence="2" type="ORF">CBF35_01745</name>
</gene>
<dbReference type="PANTHER" id="PTHR33734:SF22">
    <property type="entry name" value="MEMBRANE-BOUND LYTIC MUREIN TRANSGLYCOSYLASE D"/>
    <property type="match status" value="1"/>
</dbReference>
<dbReference type="Proteomes" id="UP000287239">
    <property type="component" value="Unassembled WGS sequence"/>
</dbReference>
<feature type="domain" description="LysM" evidence="1">
    <location>
        <begin position="55"/>
        <end position="98"/>
    </location>
</feature>
<proteinExistence type="predicted"/>
<protein>
    <recommendedName>
        <fullName evidence="1">LysM domain-containing protein</fullName>
    </recommendedName>
</protein>
<dbReference type="InterPro" id="IPR044081">
    <property type="entry name" value="DUF5776"/>
</dbReference>
<accession>A0A429ZUI9</accession>
<reference evidence="2 3" key="1">
    <citation type="submission" date="2017-05" db="EMBL/GenBank/DDBJ databases">
        <title>Vagococcus spp. assemblies.</title>
        <authorList>
            <person name="Gulvik C.A."/>
        </authorList>
    </citation>
    <scope>NUCLEOTIDE SEQUENCE [LARGE SCALE GENOMIC DNA]</scope>
    <source>
        <strain evidence="2 3">NCFB 2777</strain>
    </source>
</reference>
<dbReference type="GeneID" id="98567077"/>
<dbReference type="Pfam" id="PF19087">
    <property type="entry name" value="DUF5776"/>
    <property type="match status" value="1"/>
</dbReference>
<evidence type="ECO:0000259" key="1">
    <source>
        <dbReference type="PROSITE" id="PS51782"/>
    </source>
</evidence>
<dbReference type="PANTHER" id="PTHR33734">
    <property type="entry name" value="LYSM DOMAIN-CONTAINING GPI-ANCHORED PROTEIN 2"/>
    <property type="match status" value="1"/>
</dbReference>
<dbReference type="Gene3D" id="3.10.350.10">
    <property type="entry name" value="LysM domain"/>
    <property type="match status" value="1"/>
</dbReference>
<dbReference type="CDD" id="cd00118">
    <property type="entry name" value="LysM"/>
    <property type="match status" value="1"/>
</dbReference>
<organism evidence="2 3">
    <name type="scientific">Vagococcus salmoninarum</name>
    <dbReference type="NCBI Taxonomy" id="2739"/>
    <lineage>
        <taxon>Bacteria</taxon>
        <taxon>Bacillati</taxon>
        <taxon>Bacillota</taxon>
        <taxon>Bacilli</taxon>
        <taxon>Lactobacillales</taxon>
        <taxon>Enterococcaceae</taxon>
        <taxon>Vagococcus</taxon>
    </lineage>
</organism>
<dbReference type="InterPro" id="IPR018392">
    <property type="entry name" value="LysM"/>
</dbReference>
<evidence type="ECO:0000313" key="3">
    <source>
        <dbReference type="Proteomes" id="UP000287239"/>
    </source>
</evidence>
<dbReference type="GO" id="GO:0008932">
    <property type="term" value="F:lytic endotransglycosylase activity"/>
    <property type="evidence" value="ECO:0007669"/>
    <property type="project" value="TreeGrafter"/>
</dbReference>
<dbReference type="InterPro" id="IPR036779">
    <property type="entry name" value="LysM_dom_sf"/>
</dbReference>
<sequence length="187" mass="20200">MLELGFITNSGDRQKTIGNMDSLARKLAEAIINRKLSAAPAQAVPTPSGSSSSATFHTVVRGDTLYSLSRRYGSTVNQIKTWNNLTSDTIVIGQRLRVTSGSSSQSPQANLSQNYYTTNPQRVRLLVRAGLYGINDVGFTGGHVGGTYNAGTIFVIRGIKHSASGIPRLITQSNFLLTANRQYVVKH</sequence>
<evidence type="ECO:0000313" key="2">
    <source>
        <dbReference type="EMBL" id="RST97416.1"/>
    </source>
</evidence>
<dbReference type="SMART" id="SM00257">
    <property type="entry name" value="LysM"/>
    <property type="match status" value="1"/>
</dbReference>
<keyword evidence="3" id="KW-1185">Reference proteome</keyword>
<dbReference type="Pfam" id="PF01476">
    <property type="entry name" value="LysM"/>
    <property type="match status" value="1"/>
</dbReference>
<dbReference type="RefSeq" id="WP_211345283.1">
    <property type="nucleotide sequence ID" value="NZ_NGJU01000002.1"/>
</dbReference>
<name>A0A429ZUI9_9ENTE</name>
<comment type="caution">
    <text evidence="2">The sequence shown here is derived from an EMBL/GenBank/DDBJ whole genome shotgun (WGS) entry which is preliminary data.</text>
</comment>
<dbReference type="AlphaFoldDB" id="A0A429ZUI9"/>
<dbReference type="EMBL" id="NGJU01000002">
    <property type="protein sequence ID" value="RST97416.1"/>
    <property type="molecule type" value="Genomic_DNA"/>
</dbReference>
<dbReference type="PROSITE" id="PS51782">
    <property type="entry name" value="LYSM"/>
    <property type="match status" value="1"/>
</dbReference>
<dbReference type="SUPFAM" id="SSF54106">
    <property type="entry name" value="LysM domain"/>
    <property type="match status" value="1"/>
</dbReference>